<proteinExistence type="predicted"/>
<keyword evidence="1" id="KW-0472">Membrane</keyword>
<dbReference type="RefSeq" id="XP_067712796.1">
    <property type="nucleotide sequence ID" value="XM_067856695.1"/>
</dbReference>
<dbReference type="Proteomes" id="UP001497744">
    <property type="component" value="Unassembled WGS sequence"/>
</dbReference>
<feature type="transmembrane region" description="Helical" evidence="1">
    <location>
        <begin position="95"/>
        <end position="116"/>
    </location>
</feature>
<dbReference type="EMBL" id="BPLF01000001">
    <property type="protein sequence ID" value="GIX60725.1"/>
    <property type="molecule type" value="Genomic_DNA"/>
</dbReference>
<comment type="caution">
    <text evidence="2">The sequence shown here is derived from an EMBL/GenBank/DDBJ whole genome shotgun (WGS) entry which is preliminary data.</text>
</comment>
<keyword evidence="3" id="KW-1185">Reference proteome</keyword>
<organism evidence="2 3">
    <name type="scientific">Babesia caballi</name>
    <dbReference type="NCBI Taxonomy" id="5871"/>
    <lineage>
        <taxon>Eukaryota</taxon>
        <taxon>Sar</taxon>
        <taxon>Alveolata</taxon>
        <taxon>Apicomplexa</taxon>
        <taxon>Aconoidasida</taxon>
        <taxon>Piroplasmida</taxon>
        <taxon>Babesiidae</taxon>
        <taxon>Babesia</taxon>
    </lineage>
</organism>
<dbReference type="AlphaFoldDB" id="A0AAV4LLP8"/>
<protein>
    <submittedName>
        <fullName evidence="2">Palmitoyltransferase ZDHHC19, putative</fullName>
    </submittedName>
</protein>
<name>A0AAV4LLP8_BABCB</name>
<keyword evidence="1" id="KW-0812">Transmembrane</keyword>
<reference evidence="2 3" key="1">
    <citation type="submission" date="2021-06" db="EMBL/GenBank/DDBJ databases">
        <title>Genome sequence of Babesia caballi.</title>
        <authorList>
            <person name="Yamagishi J."/>
            <person name="Kidaka T."/>
            <person name="Ochi A."/>
        </authorList>
    </citation>
    <scope>NUCLEOTIDE SEQUENCE [LARGE SCALE GENOMIC DNA]</scope>
    <source>
        <strain evidence="2">USDA-D6B2</strain>
    </source>
</reference>
<accession>A0AAV4LLP8</accession>
<evidence type="ECO:0000313" key="3">
    <source>
        <dbReference type="Proteomes" id="UP001497744"/>
    </source>
</evidence>
<sequence length="165" mass="17648">MEGETVKIVLPPRFVEALIWYYHPSAAGRRVVLFAIAMVILLLLLFAAFYMTMHRGSDIDSCKKECHKSCSSGSCKWCKSSCDHMCTGVSGSIRALYAAMILLVIFALVSMLVFFFGPRHVPASSLVAEVAFSAPSTGLVEEAPATASNLVGSAATPASPLLEGQ</sequence>
<evidence type="ECO:0000313" key="2">
    <source>
        <dbReference type="EMBL" id="GIX60725.1"/>
    </source>
</evidence>
<feature type="transmembrane region" description="Helical" evidence="1">
    <location>
        <begin position="31"/>
        <end position="51"/>
    </location>
</feature>
<dbReference type="GeneID" id="94192208"/>
<gene>
    <name evidence="2" type="ORF">BcabD6B2_01600</name>
</gene>
<keyword evidence="1" id="KW-1133">Transmembrane helix</keyword>
<evidence type="ECO:0000256" key="1">
    <source>
        <dbReference type="SAM" id="Phobius"/>
    </source>
</evidence>